<keyword evidence="1" id="KW-1133">Transmembrane helix</keyword>
<name>A0A369QDD6_9SPHN</name>
<keyword evidence="1" id="KW-0472">Membrane</keyword>
<feature type="chain" id="PRO_5016653599" description="Ferrochelatase" evidence="2">
    <location>
        <begin position="24"/>
        <end position="76"/>
    </location>
</feature>
<evidence type="ECO:0000313" key="4">
    <source>
        <dbReference type="Proteomes" id="UP000253727"/>
    </source>
</evidence>
<dbReference type="AlphaFoldDB" id="A0A369QDD6"/>
<reference evidence="3 4" key="1">
    <citation type="submission" date="2018-04" db="EMBL/GenBank/DDBJ databases">
        <title>Altererythrobacter sp. HME9302 genome sequencing and assembly.</title>
        <authorList>
            <person name="Kang H."/>
            <person name="Kim H."/>
            <person name="Joh K."/>
        </authorList>
    </citation>
    <scope>NUCLEOTIDE SEQUENCE [LARGE SCALE GENOMIC DNA]</scope>
    <source>
        <strain evidence="3 4">HME9302</strain>
    </source>
</reference>
<feature type="signal peptide" evidence="2">
    <location>
        <begin position="1"/>
        <end position="23"/>
    </location>
</feature>
<organism evidence="3 4">
    <name type="scientific">Alteripontixanthobacter maritimus</name>
    <dbReference type="NCBI Taxonomy" id="2161824"/>
    <lineage>
        <taxon>Bacteria</taxon>
        <taxon>Pseudomonadati</taxon>
        <taxon>Pseudomonadota</taxon>
        <taxon>Alphaproteobacteria</taxon>
        <taxon>Sphingomonadales</taxon>
        <taxon>Erythrobacteraceae</taxon>
        <taxon>Alteripontixanthobacter</taxon>
    </lineage>
</organism>
<keyword evidence="4" id="KW-1185">Reference proteome</keyword>
<keyword evidence="1" id="KW-0812">Transmembrane</keyword>
<proteinExistence type="predicted"/>
<sequence>MKIPSMFAAVAAISLAAAPAVSAAEADYASAPVTGSSELGGESSDGVIFAVLATVILGAFIYFTVDDDDDDDVLSR</sequence>
<dbReference type="RefSeq" id="WP_115366988.1">
    <property type="nucleotide sequence ID" value="NZ_QBKA01000002.1"/>
</dbReference>
<evidence type="ECO:0000256" key="2">
    <source>
        <dbReference type="SAM" id="SignalP"/>
    </source>
</evidence>
<gene>
    <name evidence="3" type="ORF">HME9302_02146</name>
</gene>
<dbReference type="EMBL" id="QBKA01000002">
    <property type="protein sequence ID" value="RDC60929.1"/>
    <property type="molecule type" value="Genomic_DNA"/>
</dbReference>
<evidence type="ECO:0008006" key="5">
    <source>
        <dbReference type="Google" id="ProtNLM"/>
    </source>
</evidence>
<protein>
    <recommendedName>
        <fullName evidence="5">Ferrochelatase</fullName>
    </recommendedName>
</protein>
<feature type="transmembrane region" description="Helical" evidence="1">
    <location>
        <begin position="47"/>
        <end position="65"/>
    </location>
</feature>
<accession>A0A369QDD6</accession>
<comment type="caution">
    <text evidence="3">The sequence shown here is derived from an EMBL/GenBank/DDBJ whole genome shotgun (WGS) entry which is preliminary data.</text>
</comment>
<keyword evidence="2" id="KW-0732">Signal</keyword>
<evidence type="ECO:0000313" key="3">
    <source>
        <dbReference type="EMBL" id="RDC60929.1"/>
    </source>
</evidence>
<evidence type="ECO:0000256" key="1">
    <source>
        <dbReference type="SAM" id="Phobius"/>
    </source>
</evidence>
<dbReference type="Proteomes" id="UP000253727">
    <property type="component" value="Unassembled WGS sequence"/>
</dbReference>